<reference evidence="13" key="1">
    <citation type="submission" date="2017-01" db="EMBL/GenBank/DDBJ databases">
        <authorList>
            <person name="Varghese N."/>
            <person name="Submissions S."/>
        </authorList>
    </citation>
    <scope>NUCLEOTIDE SEQUENCE [LARGE SCALE GENOMIC DNA]</scope>
    <source>
        <strain evidence="13">DSM 16176</strain>
    </source>
</reference>
<dbReference type="EMBL" id="FTOO01000006">
    <property type="protein sequence ID" value="SIS90474.1"/>
    <property type="molecule type" value="Genomic_DNA"/>
</dbReference>
<evidence type="ECO:0000256" key="3">
    <source>
        <dbReference type="ARBA" id="ARBA00011049"/>
    </source>
</evidence>
<organism evidence="12 13">
    <name type="scientific">Alicyclobacillus vulcanalis</name>
    <dbReference type="NCBI Taxonomy" id="252246"/>
    <lineage>
        <taxon>Bacteria</taxon>
        <taxon>Bacillati</taxon>
        <taxon>Bacillota</taxon>
        <taxon>Bacilli</taxon>
        <taxon>Bacillales</taxon>
        <taxon>Alicyclobacillaceae</taxon>
        <taxon>Alicyclobacillus</taxon>
    </lineage>
</organism>
<dbReference type="InterPro" id="IPR036429">
    <property type="entry name" value="SpoA-like_sf"/>
</dbReference>
<evidence type="ECO:0000313" key="13">
    <source>
        <dbReference type="Proteomes" id="UP000186156"/>
    </source>
</evidence>
<sequence>MSEVLSQSEIDALLYAIRTGEIDPEAQQRAEAHPRVRVYDFRRAMRFSKDHLRFFRRMHEHFCRLLTSQLSGQLRSVPQIQVESVDQVPYDEFIRSIPPLTVLQVYDMHPLDGRMVMEMNPQVVFAMLDKFMGGDSTGPYRVRELTDIEVSLFRRLFDSVPAILAEAWRSVVDLDPQFVSLEMNPQFLQLTTPNETVLVVTISVRVGETSGLVNVCIPHVTIEPVLSKLSNRYYMDPAFQSGRRQLNDELRNKLLSVPVDVRVEVGQAELTVREVLDLCEGDTIVLRQTIRDPALVYVDGRPAFWGSVGKRNRVYAVKIVGQWEADADGGR</sequence>
<dbReference type="CDD" id="cd17908">
    <property type="entry name" value="FliM"/>
    <property type="match status" value="1"/>
</dbReference>
<dbReference type="GO" id="GO:0071978">
    <property type="term" value="P:bacterial-type flagellum-dependent swarming motility"/>
    <property type="evidence" value="ECO:0007669"/>
    <property type="project" value="TreeGrafter"/>
</dbReference>
<gene>
    <name evidence="12" type="ORF">SAMN05421799_106180</name>
</gene>
<dbReference type="InterPro" id="IPR001689">
    <property type="entry name" value="Flag_FliM"/>
</dbReference>
<dbReference type="Pfam" id="PF02154">
    <property type="entry name" value="FliM"/>
    <property type="match status" value="1"/>
</dbReference>
<keyword evidence="12" id="KW-0966">Cell projection</keyword>
<dbReference type="PANTHER" id="PTHR30034">
    <property type="entry name" value="FLAGELLAR MOTOR SWITCH PROTEIN FLIM"/>
    <property type="match status" value="1"/>
</dbReference>
<dbReference type="GO" id="GO:0050918">
    <property type="term" value="P:positive chemotaxis"/>
    <property type="evidence" value="ECO:0007669"/>
    <property type="project" value="TreeGrafter"/>
</dbReference>
<evidence type="ECO:0000256" key="6">
    <source>
        <dbReference type="ARBA" id="ARBA00022500"/>
    </source>
</evidence>
<keyword evidence="9" id="KW-0975">Bacterial flagellum</keyword>
<dbReference type="PRINTS" id="PR00955">
    <property type="entry name" value="FLGMOTORFLIM"/>
</dbReference>
<dbReference type="SUPFAM" id="SSF101801">
    <property type="entry name" value="Surface presentation of antigens (SPOA)"/>
    <property type="match status" value="1"/>
</dbReference>
<dbReference type="PIRSF" id="PIRSF002888">
    <property type="entry name" value="FliM"/>
    <property type="match status" value="1"/>
</dbReference>
<dbReference type="NCBIfam" id="TIGR01397">
    <property type="entry name" value="fliM_switch"/>
    <property type="match status" value="1"/>
</dbReference>
<evidence type="ECO:0000256" key="8">
    <source>
        <dbReference type="ARBA" id="ARBA00023136"/>
    </source>
</evidence>
<dbReference type="Pfam" id="PF01052">
    <property type="entry name" value="FliMN_C"/>
    <property type="match status" value="1"/>
</dbReference>
<keyword evidence="13" id="KW-1185">Reference proteome</keyword>
<protein>
    <recommendedName>
        <fullName evidence="4 10">Flagellar motor switch protein FliM</fullName>
    </recommendedName>
</protein>
<keyword evidence="6" id="KW-0145">Chemotaxis</keyword>
<keyword evidence="12" id="KW-0969">Cilium</keyword>
<proteinExistence type="inferred from homology"/>
<dbReference type="OrthoDB" id="9806941at2"/>
<dbReference type="GO" id="GO:0009425">
    <property type="term" value="C:bacterial-type flagellum basal body"/>
    <property type="evidence" value="ECO:0007669"/>
    <property type="project" value="UniProtKB-SubCell"/>
</dbReference>
<feature type="domain" description="Flagellar motor switch protein FliN-like C-terminal" evidence="11">
    <location>
        <begin position="253"/>
        <end position="320"/>
    </location>
</feature>
<evidence type="ECO:0000256" key="1">
    <source>
        <dbReference type="ARBA" id="ARBA00004117"/>
    </source>
</evidence>
<dbReference type="Proteomes" id="UP000186156">
    <property type="component" value="Unassembled WGS sequence"/>
</dbReference>
<keyword evidence="12" id="KW-0282">Flagellum</keyword>
<name>A0A1N7MWF8_9BACL</name>
<keyword evidence="7" id="KW-0283">Flagellar rotation</keyword>
<dbReference type="GO" id="GO:0003774">
    <property type="term" value="F:cytoskeletal motor activity"/>
    <property type="evidence" value="ECO:0007669"/>
    <property type="project" value="InterPro"/>
</dbReference>
<dbReference type="Gene3D" id="3.40.1550.10">
    <property type="entry name" value="CheC-like"/>
    <property type="match status" value="1"/>
</dbReference>
<evidence type="ECO:0000259" key="11">
    <source>
        <dbReference type="Pfam" id="PF01052"/>
    </source>
</evidence>
<evidence type="ECO:0000256" key="4">
    <source>
        <dbReference type="ARBA" id="ARBA00021898"/>
    </source>
</evidence>
<evidence type="ECO:0000256" key="2">
    <source>
        <dbReference type="ARBA" id="ARBA00004202"/>
    </source>
</evidence>
<dbReference type="GO" id="GO:0005886">
    <property type="term" value="C:plasma membrane"/>
    <property type="evidence" value="ECO:0007669"/>
    <property type="project" value="UniProtKB-SubCell"/>
</dbReference>
<dbReference type="AlphaFoldDB" id="A0A1N7MWF8"/>
<evidence type="ECO:0000256" key="9">
    <source>
        <dbReference type="ARBA" id="ARBA00023143"/>
    </source>
</evidence>
<comment type="subcellular location">
    <subcellularLocation>
        <location evidence="1">Bacterial flagellum basal body</location>
    </subcellularLocation>
    <subcellularLocation>
        <location evidence="2">Cell membrane</location>
        <topology evidence="2">Peripheral membrane protein</topology>
    </subcellularLocation>
</comment>
<dbReference type="STRING" id="252246.SAMN05421799_106180"/>
<comment type="similarity">
    <text evidence="3">Belongs to the FliM family.</text>
</comment>
<keyword evidence="5" id="KW-1003">Cell membrane</keyword>
<evidence type="ECO:0000256" key="5">
    <source>
        <dbReference type="ARBA" id="ARBA00022475"/>
    </source>
</evidence>
<evidence type="ECO:0000256" key="7">
    <source>
        <dbReference type="ARBA" id="ARBA00022779"/>
    </source>
</evidence>
<dbReference type="SUPFAM" id="SSF103039">
    <property type="entry name" value="CheC-like"/>
    <property type="match status" value="1"/>
</dbReference>
<dbReference type="InterPro" id="IPR001543">
    <property type="entry name" value="FliN-like_C"/>
</dbReference>
<dbReference type="InterPro" id="IPR028976">
    <property type="entry name" value="CheC-like_sf"/>
</dbReference>
<evidence type="ECO:0000256" key="10">
    <source>
        <dbReference type="NCBIfam" id="TIGR01397"/>
    </source>
</evidence>
<keyword evidence="8" id="KW-0472">Membrane</keyword>
<accession>A0A1N7MWF8</accession>
<evidence type="ECO:0000313" key="12">
    <source>
        <dbReference type="EMBL" id="SIS90474.1"/>
    </source>
</evidence>
<dbReference type="Gene3D" id="2.30.330.10">
    <property type="entry name" value="SpoA-like"/>
    <property type="match status" value="1"/>
</dbReference>
<dbReference type="PANTHER" id="PTHR30034:SF6">
    <property type="entry name" value="YOP PROTEINS TRANSLOCATION PROTEIN Q"/>
    <property type="match status" value="1"/>
</dbReference>